<dbReference type="Proteomes" id="UP001296943">
    <property type="component" value="Unassembled WGS sequence"/>
</dbReference>
<evidence type="ECO:0000256" key="1">
    <source>
        <dbReference type="SAM" id="Phobius"/>
    </source>
</evidence>
<keyword evidence="1" id="KW-1133">Transmembrane helix</keyword>
<feature type="transmembrane region" description="Helical" evidence="1">
    <location>
        <begin position="35"/>
        <end position="54"/>
    </location>
</feature>
<keyword evidence="1" id="KW-0472">Membrane</keyword>
<feature type="transmembrane region" description="Helical" evidence="1">
    <location>
        <begin position="6"/>
        <end position="23"/>
    </location>
</feature>
<keyword evidence="1" id="KW-0812">Transmembrane</keyword>
<keyword evidence="3" id="KW-1185">Reference proteome</keyword>
<accession>A0ABS2N5I2</accession>
<protein>
    <submittedName>
        <fullName evidence="2">Uncharacterized protein</fullName>
    </submittedName>
</protein>
<reference evidence="2 3" key="1">
    <citation type="submission" date="2021-01" db="EMBL/GenBank/DDBJ databases">
        <title>Genomic Encyclopedia of Type Strains, Phase IV (KMG-IV): sequencing the most valuable type-strain genomes for metagenomic binning, comparative biology and taxonomic classification.</title>
        <authorList>
            <person name="Goeker M."/>
        </authorList>
    </citation>
    <scope>NUCLEOTIDE SEQUENCE [LARGE SCALE GENOMIC DNA]</scope>
    <source>
        <strain evidence="2 3">DSM 23711</strain>
    </source>
</reference>
<dbReference type="EMBL" id="JAFBDR010000031">
    <property type="protein sequence ID" value="MBM7573377.1"/>
    <property type="molecule type" value="Genomic_DNA"/>
</dbReference>
<evidence type="ECO:0000313" key="3">
    <source>
        <dbReference type="Proteomes" id="UP001296943"/>
    </source>
</evidence>
<comment type="caution">
    <text evidence="2">The sequence shown here is derived from an EMBL/GenBank/DDBJ whole genome shotgun (WGS) entry which is preliminary data.</text>
</comment>
<evidence type="ECO:0000313" key="2">
    <source>
        <dbReference type="EMBL" id="MBM7573377.1"/>
    </source>
</evidence>
<gene>
    <name evidence="2" type="ORF">JOC48_003939</name>
</gene>
<feature type="transmembrane region" description="Helical" evidence="1">
    <location>
        <begin position="74"/>
        <end position="92"/>
    </location>
</feature>
<name>A0ABS2N5I2_9BACI</name>
<sequence length="131" mass="15361">MVLSYITYILFFGAAFFASYKYVTYMMKNTDVKLTVNMIVASMINLLVYSLAAFGWVLHALQMNEAVIFNGIKLGFWLFLISEMFLITTMLYKYRKNEIMSNFEESWKFTKTNSLKVYEGLKKVRKISPFS</sequence>
<dbReference type="RefSeq" id="WP_204502022.1">
    <property type="nucleotide sequence ID" value="NZ_JAFBDR010000031.1"/>
</dbReference>
<organism evidence="2 3">
    <name type="scientific">Aquibacillus albus</name>
    <dbReference type="NCBI Taxonomy" id="1168171"/>
    <lineage>
        <taxon>Bacteria</taxon>
        <taxon>Bacillati</taxon>
        <taxon>Bacillota</taxon>
        <taxon>Bacilli</taxon>
        <taxon>Bacillales</taxon>
        <taxon>Bacillaceae</taxon>
        <taxon>Aquibacillus</taxon>
    </lineage>
</organism>
<proteinExistence type="predicted"/>